<dbReference type="InterPro" id="IPR029044">
    <property type="entry name" value="Nucleotide-diphossugar_trans"/>
</dbReference>
<comment type="caution">
    <text evidence="2">The sequence shown here is derived from an EMBL/GenBank/DDBJ whole genome shotgun (WGS) entry which is preliminary data.</text>
</comment>
<dbReference type="PANTHER" id="PTHR22916">
    <property type="entry name" value="GLYCOSYLTRANSFERASE"/>
    <property type="match status" value="1"/>
</dbReference>
<accession>A0A934INY2</accession>
<dbReference type="AlphaFoldDB" id="A0A934INY2"/>
<dbReference type="Pfam" id="PF00535">
    <property type="entry name" value="Glycos_transf_2"/>
    <property type="match status" value="1"/>
</dbReference>
<dbReference type="InterPro" id="IPR011990">
    <property type="entry name" value="TPR-like_helical_dom_sf"/>
</dbReference>
<reference evidence="2" key="1">
    <citation type="submission" date="2020-12" db="EMBL/GenBank/DDBJ databases">
        <title>Bacterial taxonomy.</title>
        <authorList>
            <person name="Pan X."/>
        </authorList>
    </citation>
    <scope>NUCLEOTIDE SEQUENCE</scope>
    <source>
        <strain evidence="2">B2012</strain>
    </source>
</reference>
<sequence length="444" mass="48306">MTVTLLTPAYNAEAFIGRAIESARAQTDDDWEMIISVDPSSDDTVEIVRGALPDPRIRLVIQEHRLGWVGNTNALLGMVETPYFAFLWHDDRLHPEFCRRLVGLLDAHPEAVAAGGAIERTTGEANRQNQSIRGTPFERMRQILANPLAGYDLKSIYRAAPIAAGLRLRHIAPKDYHADRVFALEAAAYGDYLALDEVLYYKHFDPATLSAQWMRDTHGPAYMSAEVAQRAEELAVILTTDLTDGQKQHLVELVFAKGGGRALLSRDDEVADAATAADWQSRVAAAAVVRLMTADLGPTDPVPPLEADPAQRAFAAAELADLAAHAIRHGHRAVAEAQATLALARDPGCAEAHRHMSRLLIEDKETLAERHARAVAHAEAATALAPEDSRVWEALARARYGAGDIDGAREAILRTHALPGGDRPPVRRFATTIGVTLDPVTDKP</sequence>
<proteinExistence type="predicted"/>
<name>A0A934INY2_9HYPH</name>
<dbReference type="SUPFAM" id="SSF53448">
    <property type="entry name" value="Nucleotide-diphospho-sugar transferases"/>
    <property type="match status" value="1"/>
</dbReference>
<dbReference type="SUPFAM" id="SSF48452">
    <property type="entry name" value="TPR-like"/>
    <property type="match status" value="1"/>
</dbReference>
<feature type="domain" description="Glycosyltransferase 2-like" evidence="1">
    <location>
        <begin position="5"/>
        <end position="141"/>
    </location>
</feature>
<dbReference type="Proteomes" id="UP000609531">
    <property type="component" value="Unassembled WGS sequence"/>
</dbReference>
<dbReference type="GO" id="GO:0016758">
    <property type="term" value="F:hexosyltransferase activity"/>
    <property type="evidence" value="ECO:0007669"/>
    <property type="project" value="UniProtKB-ARBA"/>
</dbReference>
<dbReference type="Gene3D" id="1.25.40.10">
    <property type="entry name" value="Tetratricopeptide repeat domain"/>
    <property type="match status" value="1"/>
</dbReference>
<dbReference type="PANTHER" id="PTHR22916:SF3">
    <property type="entry name" value="UDP-GLCNAC:BETAGAL BETA-1,3-N-ACETYLGLUCOSAMINYLTRANSFERASE-LIKE PROTEIN 1"/>
    <property type="match status" value="1"/>
</dbReference>
<evidence type="ECO:0000313" key="2">
    <source>
        <dbReference type="EMBL" id="MBJ3775380.1"/>
    </source>
</evidence>
<organism evidence="2 3">
    <name type="scientific">Acuticoccus mangrovi</name>
    <dbReference type="NCBI Taxonomy" id="2796142"/>
    <lineage>
        <taxon>Bacteria</taxon>
        <taxon>Pseudomonadati</taxon>
        <taxon>Pseudomonadota</taxon>
        <taxon>Alphaproteobacteria</taxon>
        <taxon>Hyphomicrobiales</taxon>
        <taxon>Amorphaceae</taxon>
        <taxon>Acuticoccus</taxon>
    </lineage>
</organism>
<dbReference type="EMBL" id="JAEKJA010000005">
    <property type="protein sequence ID" value="MBJ3775380.1"/>
    <property type="molecule type" value="Genomic_DNA"/>
</dbReference>
<dbReference type="InterPro" id="IPR001173">
    <property type="entry name" value="Glyco_trans_2-like"/>
</dbReference>
<dbReference type="CDD" id="cd00761">
    <property type="entry name" value="Glyco_tranf_GTA_type"/>
    <property type="match status" value="1"/>
</dbReference>
<evidence type="ECO:0000259" key="1">
    <source>
        <dbReference type="Pfam" id="PF00535"/>
    </source>
</evidence>
<protein>
    <submittedName>
        <fullName evidence="2">Glycosyltransferase family 2 protein</fullName>
    </submittedName>
</protein>
<gene>
    <name evidence="2" type="ORF">JCR33_06760</name>
</gene>
<evidence type="ECO:0000313" key="3">
    <source>
        <dbReference type="Proteomes" id="UP000609531"/>
    </source>
</evidence>
<dbReference type="Gene3D" id="3.90.550.10">
    <property type="entry name" value="Spore Coat Polysaccharide Biosynthesis Protein SpsA, Chain A"/>
    <property type="match status" value="1"/>
</dbReference>
<keyword evidence="3" id="KW-1185">Reference proteome</keyword>
<dbReference type="RefSeq" id="WP_198881285.1">
    <property type="nucleotide sequence ID" value="NZ_JAEKJA010000005.1"/>
</dbReference>